<gene>
    <name evidence="2" type="ORF">LOC71_19485</name>
</gene>
<evidence type="ECO:0000313" key="2">
    <source>
        <dbReference type="EMBL" id="MCC9644460.1"/>
    </source>
</evidence>
<sequence>MLKALRRTTTSSSIFVFVVLLNLALGCNQPVEQTTESSNFIKVEGDDPEMDSAIETAQETFDYFRKHWQDPSFDGYSVKFALPTPDDDLEHIWFEPTAIDGDQITASCANDPVNLPDLQYGDSRTVGLDSLSDWMLVKGNQCYGGYTIRVLTKRSPEAAPPLEFMDVPGD</sequence>
<dbReference type="Proteomes" id="UP001430306">
    <property type="component" value="Unassembled WGS sequence"/>
</dbReference>
<dbReference type="Pfam" id="PF10077">
    <property type="entry name" value="DUF2314"/>
    <property type="match status" value="1"/>
</dbReference>
<comment type="caution">
    <text evidence="2">The sequence shown here is derived from an EMBL/GenBank/DDBJ whole genome shotgun (WGS) entry which is preliminary data.</text>
</comment>
<reference evidence="2" key="1">
    <citation type="submission" date="2021-11" db="EMBL/GenBank/DDBJ databases">
        <title>Genome sequence.</title>
        <authorList>
            <person name="Sun Q."/>
        </authorList>
    </citation>
    <scope>NUCLEOTIDE SEQUENCE</scope>
    <source>
        <strain evidence="2">JC740</strain>
    </source>
</reference>
<proteinExistence type="predicted"/>
<dbReference type="PROSITE" id="PS51257">
    <property type="entry name" value="PROKAR_LIPOPROTEIN"/>
    <property type="match status" value="1"/>
</dbReference>
<organism evidence="2 3">
    <name type="scientific">Rhodopirellula halodulae</name>
    <dbReference type="NCBI Taxonomy" id="2894198"/>
    <lineage>
        <taxon>Bacteria</taxon>
        <taxon>Pseudomonadati</taxon>
        <taxon>Planctomycetota</taxon>
        <taxon>Planctomycetia</taxon>
        <taxon>Pirellulales</taxon>
        <taxon>Pirellulaceae</taxon>
        <taxon>Rhodopirellula</taxon>
    </lineage>
</organism>
<feature type="domain" description="DUF2314" evidence="1">
    <location>
        <begin position="47"/>
        <end position="154"/>
    </location>
</feature>
<dbReference type="RefSeq" id="WP_230276194.1">
    <property type="nucleotide sequence ID" value="NZ_JAJKFW010000054.1"/>
</dbReference>
<name>A0ABS8NLR3_9BACT</name>
<evidence type="ECO:0000259" key="1">
    <source>
        <dbReference type="Pfam" id="PF10077"/>
    </source>
</evidence>
<dbReference type="EMBL" id="JAJKFW010000054">
    <property type="protein sequence ID" value="MCC9644460.1"/>
    <property type="molecule type" value="Genomic_DNA"/>
</dbReference>
<protein>
    <submittedName>
        <fullName evidence="2">DUF2314 domain-containing protein</fullName>
    </submittedName>
</protein>
<evidence type="ECO:0000313" key="3">
    <source>
        <dbReference type="Proteomes" id="UP001430306"/>
    </source>
</evidence>
<keyword evidence="3" id="KW-1185">Reference proteome</keyword>
<accession>A0ABS8NLR3</accession>
<dbReference type="InterPro" id="IPR018756">
    <property type="entry name" value="DUF2314"/>
</dbReference>